<feature type="binding site" description="axial binding residue" evidence="2">
    <location>
        <position position="478"/>
    </location>
    <ligand>
        <name>heme</name>
        <dbReference type="ChEBI" id="CHEBI:30413"/>
    </ligand>
    <ligandPart>
        <name>Fe</name>
        <dbReference type="ChEBI" id="CHEBI:18248"/>
    </ligandPart>
</feature>
<feature type="region of interest" description="Disordered" evidence="3">
    <location>
        <begin position="431"/>
        <end position="462"/>
    </location>
</feature>
<keyword evidence="5" id="KW-1185">Reference proteome</keyword>
<dbReference type="SUPFAM" id="SSF48264">
    <property type="entry name" value="Cytochrome P450"/>
    <property type="match status" value="1"/>
</dbReference>
<keyword evidence="2" id="KW-0349">Heme</keyword>
<dbReference type="InterPro" id="IPR001128">
    <property type="entry name" value="Cyt_P450"/>
</dbReference>
<evidence type="ECO:0000256" key="3">
    <source>
        <dbReference type="SAM" id="MobiDB-lite"/>
    </source>
</evidence>
<comment type="cofactor">
    <cofactor evidence="2">
        <name>heme</name>
        <dbReference type="ChEBI" id="CHEBI:30413"/>
    </cofactor>
</comment>
<gene>
    <name evidence="4" type="ORF">OHC33_010130</name>
</gene>
<dbReference type="PANTHER" id="PTHR24305:SF166">
    <property type="entry name" value="CYTOCHROME P450 12A4, MITOCHONDRIAL-RELATED"/>
    <property type="match status" value="1"/>
</dbReference>
<evidence type="ECO:0000256" key="2">
    <source>
        <dbReference type="PIRSR" id="PIRSR602401-1"/>
    </source>
</evidence>
<comment type="similarity">
    <text evidence="1">Belongs to the cytochrome P450 family.</text>
</comment>
<dbReference type="AlphaFoldDB" id="A0AAN8E8K5"/>
<dbReference type="Pfam" id="PF00067">
    <property type="entry name" value="p450"/>
    <property type="match status" value="1"/>
</dbReference>
<dbReference type="InterPro" id="IPR050121">
    <property type="entry name" value="Cytochrome_P450_monoxygenase"/>
</dbReference>
<dbReference type="EMBL" id="JAKLMC020000042">
    <property type="protein sequence ID" value="KAK5948879.1"/>
    <property type="molecule type" value="Genomic_DNA"/>
</dbReference>
<proteinExistence type="inferred from homology"/>
<evidence type="ECO:0000256" key="1">
    <source>
        <dbReference type="ARBA" id="ARBA00010617"/>
    </source>
</evidence>
<dbReference type="Gene3D" id="1.10.630.10">
    <property type="entry name" value="Cytochrome P450"/>
    <property type="match status" value="1"/>
</dbReference>
<dbReference type="GO" id="GO:0016705">
    <property type="term" value="F:oxidoreductase activity, acting on paired donors, with incorporation or reduction of molecular oxygen"/>
    <property type="evidence" value="ECO:0007669"/>
    <property type="project" value="InterPro"/>
</dbReference>
<reference evidence="4 5" key="1">
    <citation type="submission" date="2022-12" db="EMBL/GenBank/DDBJ databases">
        <title>Genomic features and morphological characterization of a novel Knufia sp. strain isolated from spacecraft assembly facility.</title>
        <authorList>
            <person name="Teixeira M."/>
            <person name="Chander A.M."/>
            <person name="Stajich J.E."/>
            <person name="Venkateswaran K."/>
        </authorList>
    </citation>
    <scope>NUCLEOTIDE SEQUENCE [LARGE SCALE GENOMIC DNA]</scope>
    <source>
        <strain evidence="4 5">FJI-L2-BK-P2</strain>
    </source>
</reference>
<dbReference type="PRINTS" id="PR00385">
    <property type="entry name" value="P450"/>
</dbReference>
<sequence>MVPLLLPPMHPMGLFLALSFLSSMVYGCYNLFLHPLRKVPGPLLAALSPFWQIYHFLGSHQHLEHIKLHEKYGHIVRVSPNTVIINDSTYFAEWSNWDKADWWLALRADPVHLAHSNYHDVKEHSRRKKLIMGGYQLSAILKNESTMDKHILTWTDQLQARVGTVIDFAPFTQYAAFDIVMDMVFSKPLGFLATASDVDGVISSLHGLLTSANIMALLPVLSKIIFTPWIFRYLAPKHTDKTGPGKVHGLAYAILRQRYKDLQESAVQHNDILQWIIDKNNPDSENGPMPWPVLEQESLGPILAGSDSVAAHLRAVVLYVSTNPRVLVRLRAEIDAADEKGALSKIPQFQEVRKHVPYVDLIMKEAMRIYPIVGSPLPKEVPKAGTVINGYFIPGGTSVGISQWAVTRNKEIFGDDVEVFRPERWEDATAAGAEAQDALDEIETESRYTPSETPDEEEAKRRLRDSGYVPFSLGPMMCTGRNIATMEIYKITTQLFRLFDFQIVNAIQPWKEANKMAMVQWDFFVKVTERA</sequence>
<name>A0AAN8E8K5_9EURO</name>
<dbReference type="PANTHER" id="PTHR24305">
    <property type="entry name" value="CYTOCHROME P450"/>
    <property type="match status" value="1"/>
</dbReference>
<evidence type="ECO:0000313" key="4">
    <source>
        <dbReference type="EMBL" id="KAK5948879.1"/>
    </source>
</evidence>
<comment type="caution">
    <text evidence="4">The sequence shown here is derived from an EMBL/GenBank/DDBJ whole genome shotgun (WGS) entry which is preliminary data.</text>
</comment>
<accession>A0AAN8E8K5</accession>
<dbReference type="InterPro" id="IPR002401">
    <property type="entry name" value="Cyt_P450_E_grp-I"/>
</dbReference>
<evidence type="ECO:0008006" key="6">
    <source>
        <dbReference type="Google" id="ProtNLM"/>
    </source>
</evidence>
<dbReference type="GO" id="GO:0004497">
    <property type="term" value="F:monooxygenase activity"/>
    <property type="evidence" value="ECO:0007669"/>
    <property type="project" value="InterPro"/>
</dbReference>
<dbReference type="Proteomes" id="UP001316803">
    <property type="component" value="Unassembled WGS sequence"/>
</dbReference>
<organism evidence="4 5">
    <name type="scientific">Knufia fluminis</name>
    <dbReference type="NCBI Taxonomy" id="191047"/>
    <lineage>
        <taxon>Eukaryota</taxon>
        <taxon>Fungi</taxon>
        <taxon>Dikarya</taxon>
        <taxon>Ascomycota</taxon>
        <taxon>Pezizomycotina</taxon>
        <taxon>Eurotiomycetes</taxon>
        <taxon>Chaetothyriomycetidae</taxon>
        <taxon>Chaetothyriales</taxon>
        <taxon>Trichomeriaceae</taxon>
        <taxon>Knufia</taxon>
    </lineage>
</organism>
<dbReference type="GO" id="GO:0005506">
    <property type="term" value="F:iron ion binding"/>
    <property type="evidence" value="ECO:0007669"/>
    <property type="project" value="InterPro"/>
</dbReference>
<dbReference type="GO" id="GO:0020037">
    <property type="term" value="F:heme binding"/>
    <property type="evidence" value="ECO:0007669"/>
    <property type="project" value="InterPro"/>
</dbReference>
<protein>
    <recommendedName>
        <fullName evidence="6">Cytochrome P450</fullName>
    </recommendedName>
</protein>
<keyword evidence="2" id="KW-0479">Metal-binding</keyword>
<keyword evidence="2" id="KW-0408">Iron</keyword>
<dbReference type="PRINTS" id="PR00463">
    <property type="entry name" value="EP450I"/>
</dbReference>
<evidence type="ECO:0000313" key="5">
    <source>
        <dbReference type="Proteomes" id="UP001316803"/>
    </source>
</evidence>
<dbReference type="InterPro" id="IPR036396">
    <property type="entry name" value="Cyt_P450_sf"/>
</dbReference>